<dbReference type="AlphaFoldDB" id="A0A5C3QKN0"/>
<dbReference type="STRING" id="1884261.A0A5C3QKN0"/>
<dbReference type="OrthoDB" id="3346251at2759"/>
<dbReference type="Proteomes" id="UP000305067">
    <property type="component" value="Unassembled WGS sequence"/>
</dbReference>
<accession>A0A5C3QKN0</accession>
<protein>
    <submittedName>
        <fullName evidence="2">Uncharacterized protein</fullName>
    </submittedName>
</protein>
<keyword evidence="1" id="KW-0472">Membrane</keyword>
<dbReference type="EMBL" id="ML178826">
    <property type="protein sequence ID" value="TFL01021.1"/>
    <property type="molecule type" value="Genomic_DNA"/>
</dbReference>
<sequence>MSSNNFSMGAYIRVASLAIAAYDFLLTSTAALRIYKTQSRSRKLNWSTVLFFLLQVTSIGALTVSNIGFFSSKFTPRSCRRFYMLAPLFKTFQAAVSQAVLALRAWNLSRRQYSWGYAIGVLYIASITIEAVTTLFGRTPTGAPGFTNCLPGSRQSPFLTSFTFYAASMCYDIGITAISVYFLVKFKHATQSHIMTSLMKMMILDGVGYFVALTAVNVANLILYSSNTSAESQTSAASLGYCFVWVFTQKLLIHLHQAHEKYGSSVNTAEMYTATRRLESARDVADALRSQFEPRGGRDRHHQNDFDTAFTTPTRIAGSLSISGCDENIHGDIDRPGHAVEVRVEKTYKVSRNPMAYRMESYTTKDRGGAARTTTTANGAYASVLPRNSWSMSRKGEGV</sequence>
<organism evidence="2 3">
    <name type="scientific">Pterulicium gracile</name>
    <dbReference type="NCBI Taxonomy" id="1884261"/>
    <lineage>
        <taxon>Eukaryota</taxon>
        <taxon>Fungi</taxon>
        <taxon>Dikarya</taxon>
        <taxon>Basidiomycota</taxon>
        <taxon>Agaricomycotina</taxon>
        <taxon>Agaricomycetes</taxon>
        <taxon>Agaricomycetidae</taxon>
        <taxon>Agaricales</taxon>
        <taxon>Pleurotineae</taxon>
        <taxon>Pterulaceae</taxon>
        <taxon>Pterulicium</taxon>
    </lineage>
</organism>
<reference evidence="2 3" key="1">
    <citation type="journal article" date="2019" name="Nat. Ecol. Evol.">
        <title>Megaphylogeny resolves global patterns of mushroom evolution.</title>
        <authorList>
            <person name="Varga T."/>
            <person name="Krizsan K."/>
            <person name="Foldi C."/>
            <person name="Dima B."/>
            <person name="Sanchez-Garcia M."/>
            <person name="Sanchez-Ramirez S."/>
            <person name="Szollosi G.J."/>
            <person name="Szarkandi J.G."/>
            <person name="Papp V."/>
            <person name="Albert L."/>
            <person name="Andreopoulos W."/>
            <person name="Angelini C."/>
            <person name="Antonin V."/>
            <person name="Barry K.W."/>
            <person name="Bougher N.L."/>
            <person name="Buchanan P."/>
            <person name="Buyck B."/>
            <person name="Bense V."/>
            <person name="Catcheside P."/>
            <person name="Chovatia M."/>
            <person name="Cooper J."/>
            <person name="Damon W."/>
            <person name="Desjardin D."/>
            <person name="Finy P."/>
            <person name="Geml J."/>
            <person name="Haridas S."/>
            <person name="Hughes K."/>
            <person name="Justo A."/>
            <person name="Karasinski D."/>
            <person name="Kautmanova I."/>
            <person name="Kiss B."/>
            <person name="Kocsube S."/>
            <person name="Kotiranta H."/>
            <person name="LaButti K.M."/>
            <person name="Lechner B.E."/>
            <person name="Liimatainen K."/>
            <person name="Lipzen A."/>
            <person name="Lukacs Z."/>
            <person name="Mihaltcheva S."/>
            <person name="Morgado L.N."/>
            <person name="Niskanen T."/>
            <person name="Noordeloos M.E."/>
            <person name="Ohm R.A."/>
            <person name="Ortiz-Santana B."/>
            <person name="Ovrebo C."/>
            <person name="Racz N."/>
            <person name="Riley R."/>
            <person name="Savchenko A."/>
            <person name="Shiryaev A."/>
            <person name="Soop K."/>
            <person name="Spirin V."/>
            <person name="Szebenyi C."/>
            <person name="Tomsovsky M."/>
            <person name="Tulloss R.E."/>
            <person name="Uehling J."/>
            <person name="Grigoriev I.V."/>
            <person name="Vagvolgyi C."/>
            <person name="Papp T."/>
            <person name="Martin F.M."/>
            <person name="Miettinen O."/>
            <person name="Hibbett D.S."/>
            <person name="Nagy L.G."/>
        </authorList>
    </citation>
    <scope>NUCLEOTIDE SEQUENCE [LARGE SCALE GENOMIC DNA]</scope>
    <source>
        <strain evidence="2 3">CBS 309.79</strain>
    </source>
</reference>
<gene>
    <name evidence="2" type="ORF">BDV98DRAFT_604826</name>
</gene>
<evidence type="ECO:0000256" key="1">
    <source>
        <dbReference type="SAM" id="Phobius"/>
    </source>
</evidence>
<feature type="transmembrane region" description="Helical" evidence="1">
    <location>
        <begin position="162"/>
        <end position="183"/>
    </location>
</feature>
<feature type="transmembrane region" description="Helical" evidence="1">
    <location>
        <begin position="82"/>
        <end position="103"/>
    </location>
</feature>
<feature type="transmembrane region" description="Helical" evidence="1">
    <location>
        <begin position="115"/>
        <end position="136"/>
    </location>
</feature>
<keyword evidence="1" id="KW-1133">Transmembrane helix</keyword>
<feature type="transmembrane region" description="Helical" evidence="1">
    <location>
        <begin position="44"/>
        <end position="70"/>
    </location>
</feature>
<keyword evidence="1" id="KW-0812">Transmembrane</keyword>
<evidence type="ECO:0000313" key="3">
    <source>
        <dbReference type="Proteomes" id="UP000305067"/>
    </source>
</evidence>
<keyword evidence="3" id="KW-1185">Reference proteome</keyword>
<proteinExistence type="predicted"/>
<name>A0A5C3QKN0_9AGAR</name>
<evidence type="ECO:0000313" key="2">
    <source>
        <dbReference type="EMBL" id="TFL01021.1"/>
    </source>
</evidence>
<feature type="transmembrane region" description="Helical" evidence="1">
    <location>
        <begin position="12"/>
        <end position="32"/>
    </location>
</feature>
<feature type="transmembrane region" description="Helical" evidence="1">
    <location>
        <begin position="203"/>
        <end position="224"/>
    </location>
</feature>